<comment type="caution">
    <text evidence="2">The sequence shown here is derived from an EMBL/GenBank/DDBJ whole genome shotgun (WGS) entry which is preliminary data.</text>
</comment>
<gene>
    <name evidence="2" type="ORF">H9753_05555</name>
</gene>
<accession>A0A9D2PMM0</accession>
<evidence type="ECO:0000313" key="2">
    <source>
        <dbReference type="EMBL" id="HJC63068.1"/>
    </source>
</evidence>
<reference evidence="2" key="1">
    <citation type="journal article" date="2021" name="PeerJ">
        <title>Extensive microbial diversity within the chicken gut microbiome revealed by metagenomics and culture.</title>
        <authorList>
            <person name="Gilroy R."/>
            <person name="Ravi A."/>
            <person name="Getino M."/>
            <person name="Pursley I."/>
            <person name="Horton D.L."/>
            <person name="Alikhan N.F."/>
            <person name="Baker D."/>
            <person name="Gharbi K."/>
            <person name="Hall N."/>
            <person name="Watson M."/>
            <person name="Adriaenssens E.M."/>
            <person name="Foster-Nyarko E."/>
            <person name="Jarju S."/>
            <person name="Secka A."/>
            <person name="Antonio M."/>
            <person name="Oren A."/>
            <person name="Chaudhuri R.R."/>
            <person name="La Ragione R."/>
            <person name="Hildebrand F."/>
            <person name="Pallen M.J."/>
        </authorList>
    </citation>
    <scope>NUCLEOTIDE SEQUENCE</scope>
    <source>
        <strain evidence="2">ChiBcec2-3848</strain>
    </source>
</reference>
<feature type="domain" description="SGNH hydrolase-type esterase" evidence="1">
    <location>
        <begin position="37"/>
        <end position="215"/>
    </location>
</feature>
<evidence type="ECO:0000259" key="1">
    <source>
        <dbReference type="Pfam" id="PF13472"/>
    </source>
</evidence>
<protein>
    <recommendedName>
        <fullName evidence="1">SGNH hydrolase-type esterase domain-containing protein</fullName>
    </recommendedName>
</protein>
<dbReference type="GO" id="GO:0004622">
    <property type="term" value="F:phosphatidylcholine lysophospholipase activity"/>
    <property type="evidence" value="ECO:0007669"/>
    <property type="project" value="TreeGrafter"/>
</dbReference>
<proteinExistence type="predicted"/>
<dbReference type="EMBL" id="DWVZ01000074">
    <property type="protein sequence ID" value="HJC63068.1"/>
    <property type="molecule type" value="Genomic_DNA"/>
</dbReference>
<reference evidence="2" key="2">
    <citation type="submission" date="2021-04" db="EMBL/GenBank/DDBJ databases">
        <authorList>
            <person name="Gilroy R."/>
        </authorList>
    </citation>
    <scope>NUCLEOTIDE SEQUENCE</scope>
    <source>
        <strain evidence="2">ChiBcec2-3848</strain>
    </source>
</reference>
<dbReference type="PANTHER" id="PTHR30383">
    <property type="entry name" value="THIOESTERASE 1/PROTEASE 1/LYSOPHOSPHOLIPASE L1"/>
    <property type="match status" value="1"/>
</dbReference>
<dbReference type="InterPro" id="IPR051532">
    <property type="entry name" value="Ester_Hydrolysis_Enzymes"/>
</dbReference>
<dbReference type="InterPro" id="IPR036514">
    <property type="entry name" value="SGNH_hydro_sf"/>
</dbReference>
<name>A0A9D2PMM0_9FIRM</name>
<dbReference type="Gene3D" id="3.40.50.1110">
    <property type="entry name" value="SGNH hydrolase"/>
    <property type="match status" value="1"/>
</dbReference>
<dbReference type="PANTHER" id="PTHR30383:SF5">
    <property type="entry name" value="SGNH HYDROLASE-TYPE ESTERASE DOMAIN-CONTAINING PROTEIN"/>
    <property type="match status" value="1"/>
</dbReference>
<dbReference type="InterPro" id="IPR013830">
    <property type="entry name" value="SGNH_hydro"/>
</dbReference>
<dbReference type="Proteomes" id="UP000823886">
    <property type="component" value="Unassembled WGS sequence"/>
</dbReference>
<organism evidence="2 3">
    <name type="scientific">Candidatus Blautia merdavium</name>
    <dbReference type="NCBI Taxonomy" id="2838494"/>
    <lineage>
        <taxon>Bacteria</taxon>
        <taxon>Bacillati</taxon>
        <taxon>Bacillota</taxon>
        <taxon>Clostridia</taxon>
        <taxon>Lachnospirales</taxon>
        <taxon>Lachnospiraceae</taxon>
        <taxon>Blautia</taxon>
    </lineage>
</organism>
<dbReference type="Pfam" id="PF13472">
    <property type="entry name" value="Lipase_GDSL_2"/>
    <property type="match status" value="1"/>
</dbReference>
<dbReference type="SUPFAM" id="SSF52266">
    <property type="entry name" value="SGNH hydrolase"/>
    <property type="match status" value="1"/>
</dbReference>
<dbReference type="AlphaFoldDB" id="A0A9D2PMM0"/>
<sequence>MKHKRTFYLFLFTLSLFLLSPVFLIAFQDSCSIRVACVGDSITYGAKIENRFLNSYPSRLQQLLGGKYLVKNFGASGYTLQKNSNFSYWDHRNFEKSSDFEPDYVLIMLGTNDTKPYYWNGTEHFLKDYRDLISHYRSLESNPQIILMTPATVYPENFPAVRPYYIQSDIADTIADAVIHLGEEEQLPVIDIHRATAFHPDYFSLDGVHPSASGAAEIASLAYETIKNLEKRE</sequence>
<evidence type="ECO:0000313" key="3">
    <source>
        <dbReference type="Proteomes" id="UP000823886"/>
    </source>
</evidence>